<comment type="caution">
    <text evidence="2">The sequence shown here is derived from an EMBL/GenBank/DDBJ whole genome shotgun (WGS) entry which is preliminary data.</text>
</comment>
<reference evidence="2" key="1">
    <citation type="journal article" date="2020" name="New Phytol.">
        <title>Comparative genomics reveals dynamic genome evolution in host specialist ectomycorrhizal fungi.</title>
        <authorList>
            <person name="Lofgren L.A."/>
            <person name="Nguyen N.H."/>
            <person name="Vilgalys R."/>
            <person name="Ruytinx J."/>
            <person name="Liao H.L."/>
            <person name="Branco S."/>
            <person name="Kuo A."/>
            <person name="LaButti K."/>
            <person name="Lipzen A."/>
            <person name="Andreopoulos W."/>
            <person name="Pangilinan J."/>
            <person name="Riley R."/>
            <person name="Hundley H."/>
            <person name="Na H."/>
            <person name="Barry K."/>
            <person name="Grigoriev I.V."/>
            <person name="Stajich J.E."/>
            <person name="Kennedy P.G."/>
        </authorList>
    </citation>
    <scope>NUCLEOTIDE SEQUENCE</scope>
    <source>
        <strain evidence="2">MN1</strain>
    </source>
</reference>
<evidence type="ECO:0000313" key="2">
    <source>
        <dbReference type="EMBL" id="KAG1806125.1"/>
    </source>
</evidence>
<name>A0A9P7DYA2_9AGAM</name>
<dbReference type="RefSeq" id="XP_041187646.1">
    <property type="nucleotide sequence ID" value="XM_041333483.1"/>
</dbReference>
<gene>
    <name evidence="2" type="ORF">BJ212DRAFT_1303777</name>
</gene>
<dbReference type="EMBL" id="JABBWG010000048">
    <property type="protein sequence ID" value="KAG1806125.1"/>
    <property type="molecule type" value="Genomic_DNA"/>
</dbReference>
<dbReference type="Proteomes" id="UP000807769">
    <property type="component" value="Unassembled WGS sequence"/>
</dbReference>
<dbReference type="AlphaFoldDB" id="A0A9P7DYA2"/>
<evidence type="ECO:0000313" key="3">
    <source>
        <dbReference type="Proteomes" id="UP000807769"/>
    </source>
</evidence>
<proteinExistence type="predicted"/>
<protein>
    <submittedName>
        <fullName evidence="2">Uncharacterized protein</fullName>
    </submittedName>
</protein>
<keyword evidence="3" id="KW-1185">Reference proteome</keyword>
<dbReference type="OrthoDB" id="2618192at2759"/>
<dbReference type="GeneID" id="64627500"/>
<evidence type="ECO:0000256" key="1">
    <source>
        <dbReference type="SAM" id="MobiDB-lite"/>
    </source>
</evidence>
<sequence>MKKNGWQGRLQELADDHAKPLVDPYAAGEGRHHVSWIWMMDGVDHGNDGDDDEVELLREEMRRVLEFFTWQQAQWEEQGKACVGECATDIEDHFCVLWAPFLSLEDPIDPPPQLTEHSVPDLMIPDIP</sequence>
<accession>A0A9P7DYA2</accession>
<organism evidence="2 3">
    <name type="scientific">Suillus subaureus</name>
    <dbReference type="NCBI Taxonomy" id="48587"/>
    <lineage>
        <taxon>Eukaryota</taxon>
        <taxon>Fungi</taxon>
        <taxon>Dikarya</taxon>
        <taxon>Basidiomycota</taxon>
        <taxon>Agaricomycotina</taxon>
        <taxon>Agaricomycetes</taxon>
        <taxon>Agaricomycetidae</taxon>
        <taxon>Boletales</taxon>
        <taxon>Suillineae</taxon>
        <taxon>Suillaceae</taxon>
        <taxon>Suillus</taxon>
    </lineage>
</organism>
<feature type="region of interest" description="Disordered" evidence="1">
    <location>
        <begin position="109"/>
        <end position="128"/>
    </location>
</feature>